<gene>
    <name evidence="1" type="ORF">AXG93_3016s1210</name>
</gene>
<protein>
    <submittedName>
        <fullName evidence="1">Uncharacterized protein</fullName>
    </submittedName>
</protein>
<evidence type="ECO:0000313" key="1">
    <source>
        <dbReference type="EMBL" id="OAE30637.1"/>
    </source>
</evidence>
<dbReference type="AlphaFoldDB" id="A0A176WBW8"/>
<name>A0A176WBW8_MARPO</name>
<dbReference type="Proteomes" id="UP000077202">
    <property type="component" value="Unassembled WGS sequence"/>
</dbReference>
<evidence type="ECO:0000313" key="2">
    <source>
        <dbReference type="Proteomes" id="UP000077202"/>
    </source>
</evidence>
<sequence length="97" mass="10977">MSVCPNRCKQLAMAGNRDLQFSSDDDDWSLEDTKARLRGRGKGKGCAATTVEEKEEVLDLIDDLVHTFIYVVPIIRHRLLPPLATKEVHVLSLYLRP</sequence>
<proteinExistence type="predicted"/>
<keyword evidence="2" id="KW-1185">Reference proteome</keyword>
<accession>A0A176WBW8</accession>
<organism evidence="1 2">
    <name type="scientific">Marchantia polymorpha subsp. ruderalis</name>
    <dbReference type="NCBI Taxonomy" id="1480154"/>
    <lineage>
        <taxon>Eukaryota</taxon>
        <taxon>Viridiplantae</taxon>
        <taxon>Streptophyta</taxon>
        <taxon>Embryophyta</taxon>
        <taxon>Marchantiophyta</taxon>
        <taxon>Marchantiopsida</taxon>
        <taxon>Marchantiidae</taxon>
        <taxon>Marchantiales</taxon>
        <taxon>Marchantiaceae</taxon>
        <taxon>Marchantia</taxon>
    </lineage>
</organism>
<comment type="caution">
    <text evidence="1">The sequence shown here is derived from an EMBL/GenBank/DDBJ whole genome shotgun (WGS) entry which is preliminary data.</text>
</comment>
<reference evidence="1" key="1">
    <citation type="submission" date="2016-03" db="EMBL/GenBank/DDBJ databases">
        <title>Mechanisms controlling the formation of the plant cell surface in tip-growing cells are functionally conserved among land plants.</title>
        <authorList>
            <person name="Honkanen S."/>
            <person name="Jones V.A."/>
            <person name="Morieri G."/>
            <person name="Champion C."/>
            <person name="Hetherington A.J."/>
            <person name="Kelly S."/>
            <person name="Saint-Marcoux D."/>
            <person name="Proust H."/>
            <person name="Prescott H."/>
            <person name="Dolan L."/>
        </authorList>
    </citation>
    <scope>NUCLEOTIDE SEQUENCE [LARGE SCALE GENOMIC DNA]</scope>
    <source>
        <tissue evidence="1">Whole gametophyte</tissue>
    </source>
</reference>
<dbReference type="EMBL" id="LVLJ01001283">
    <property type="protein sequence ID" value="OAE30637.1"/>
    <property type="molecule type" value="Genomic_DNA"/>
</dbReference>